<dbReference type="EMBL" id="LUGG01000011">
    <property type="protein sequence ID" value="OBZ71693.1"/>
    <property type="molecule type" value="Genomic_DNA"/>
</dbReference>
<feature type="compositionally biased region" description="Polar residues" evidence="1">
    <location>
        <begin position="359"/>
        <end position="386"/>
    </location>
</feature>
<dbReference type="OrthoDB" id="2804297at2759"/>
<evidence type="ECO:0000256" key="1">
    <source>
        <dbReference type="SAM" id="MobiDB-lite"/>
    </source>
</evidence>
<feature type="compositionally biased region" description="Basic and acidic residues" evidence="1">
    <location>
        <begin position="307"/>
        <end position="324"/>
    </location>
</feature>
<evidence type="ECO:0000313" key="2">
    <source>
        <dbReference type="EMBL" id="OBZ71693.1"/>
    </source>
</evidence>
<accession>A0A1C7M3Y7</accession>
<dbReference type="AlphaFoldDB" id="A0A1C7M3Y7"/>
<feature type="region of interest" description="Disordered" evidence="1">
    <location>
        <begin position="246"/>
        <end position="334"/>
    </location>
</feature>
<keyword evidence="3" id="KW-1185">Reference proteome</keyword>
<feature type="compositionally biased region" description="Low complexity" evidence="1">
    <location>
        <begin position="251"/>
        <end position="263"/>
    </location>
</feature>
<protein>
    <submittedName>
        <fullName evidence="2">Uncharacterized protein</fullName>
    </submittedName>
</protein>
<sequence length="496" mass="55195">MQVYFLDVDRLPKFVLDDMDCLENHVALETLKRHTARLECFLMNIAMFFPDDIVRSAIAIIILARHQFSILSRPHQQNSARYIMGPWTARSMSRYLETLLLRLCSTWLWTYSEEGVYHRQVVSEAISNMHTSLSDFECPALDRFVDEPHPQHHYALPMPPIYRESDAVYSPLRMILHKLAPTHFAEPMVTSRDSAIVPSSRESDLLLGNLQLPSCTFQEASSYDEVPGEEDNAYCEEPVPRICYPQPPSPSSSRCRIPMSPSMFEMPRRNKRGHLDDLPRTLKRPKLTKGPERISHASASLACEPLTDPRDLSDVWGRGEHDMSSDDSSSTCSSSSSTLYCSSCYGQPTKLPPPYSPASLHSQPSGTPSTSHYASGSSAETANENVSAFRERETQNVLTYATTDNVPLHGGTTNLTSSLRRVSSRSSCGFSDCASDFSGGSELTTDSAMEDTDITRGAFSVADGSAYTEDGGPLEDVPRRASWLQTIISLLGIRRS</sequence>
<reference evidence="2 3" key="1">
    <citation type="submission" date="2016-03" db="EMBL/GenBank/DDBJ databases">
        <title>Whole genome sequencing of Grifola frondosa 9006-11.</title>
        <authorList>
            <person name="Min B."/>
            <person name="Park H."/>
            <person name="Kim J.-G."/>
            <person name="Cho H."/>
            <person name="Oh Y.-L."/>
            <person name="Kong W.-S."/>
            <person name="Choi I.-G."/>
        </authorList>
    </citation>
    <scope>NUCLEOTIDE SEQUENCE [LARGE SCALE GENOMIC DNA]</scope>
    <source>
        <strain evidence="2 3">9006-11</strain>
    </source>
</reference>
<organism evidence="2 3">
    <name type="scientific">Grifola frondosa</name>
    <name type="common">Maitake</name>
    <name type="synonym">Polyporus frondosus</name>
    <dbReference type="NCBI Taxonomy" id="5627"/>
    <lineage>
        <taxon>Eukaryota</taxon>
        <taxon>Fungi</taxon>
        <taxon>Dikarya</taxon>
        <taxon>Basidiomycota</taxon>
        <taxon>Agaricomycotina</taxon>
        <taxon>Agaricomycetes</taxon>
        <taxon>Polyporales</taxon>
        <taxon>Grifolaceae</taxon>
        <taxon>Grifola</taxon>
    </lineage>
</organism>
<gene>
    <name evidence="2" type="ORF">A0H81_08584</name>
</gene>
<name>A0A1C7M3Y7_GRIFR</name>
<feature type="region of interest" description="Disordered" evidence="1">
    <location>
        <begin position="355"/>
        <end position="390"/>
    </location>
</feature>
<comment type="caution">
    <text evidence="2">The sequence shown here is derived from an EMBL/GenBank/DDBJ whole genome shotgun (WGS) entry which is preliminary data.</text>
</comment>
<dbReference type="Proteomes" id="UP000092993">
    <property type="component" value="Unassembled WGS sequence"/>
</dbReference>
<proteinExistence type="predicted"/>
<evidence type="ECO:0000313" key="3">
    <source>
        <dbReference type="Proteomes" id="UP000092993"/>
    </source>
</evidence>